<evidence type="ECO:0000313" key="3">
    <source>
        <dbReference type="Proteomes" id="UP000015104"/>
    </source>
</evidence>
<evidence type="ECO:0000313" key="2">
    <source>
        <dbReference type="EnsemblMetazoa" id="tetur07g07090.1"/>
    </source>
</evidence>
<feature type="signal peptide" evidence="1">
    <location>
        <begin position="1"/>
        <end position="22"/>
    </location>
</feature>
<name>T1KA32_TETUR</name>
<dbReference type="AlphaFoldDB" id="T1KA32"/>
<keyword evidence="3" id="KW-1185">Reference proteome</keyword>
<organism evidence="2 3">
    <name type="scientific">Tetranychus urticae</name>
    <name type="common">Two-spotted spider mite</name>
    <dbReference type="NCBI Taxonomy" id="32264"/>
    <lineage>
        <taxon>Eukaryota</taxon>
        <taxon>Metazoa</taxon>
        <taxon>Ecdysozoa</taxon>
        <taxon>Arthropoda</taxon>
        <taxon>Chelicerata</taxon>
        <taxon>Arachnida</taxon>
        <taxon>Acari</taxon>
        <taxon>Acariformes</taxon>
        <taxon>Trombidiformes</taxon>
        <taxon>Prostigmata</taxon>
        <taxon>Eleutherengona</taxon>
        <taxon>Raphignathae</taxon>
        <taxon>Tetranychoidea</taxon>
        <taxon>Tetranychidae</taxon>
        <taxon>Tetranychus</taxon>
    </lineage>
</organism>
<dbReference type="Proteomes" id="UP000015104">
    <property type="component" value="Unassembled WGS sequence"/>
</dbReference>
<protein>
    <submittedName>
        <fullName evidence="2">Uncharacterized protein</fullName>
    </submittedName>
</protein>
<dbReference type="EMBL" id="CAEY01001893">
    <property type="status" value="NOT_ANNOTATED_CDS"/>
    <property type="molecule type" value="Genomic_DNA"/>
</dbReference>
<dbReference type="EnsemblMetazoa" id="tetur07g07090.1">
    <property type="protein sequence ID" value="tetur07g07090.1"/>
    <property type="gene ID" value="tetur07g07090"/>
</dbReference>
<evidence type="ECO:0000256" key="1">
    <source>
        <dbReference type="SAM" id="SignalP"/>
    </source>
</evidence>
<feature type="chain" id="PRO_5004591268" evidence="1">
    <location>
        <begin position="23"/>
        <end position="320"/>
    </location>
</feature>
<dbReference type="HOGENOM" id="CLU_869671_0_0_1"/>
<sequence length="320" mass="34438">MLIKLNWLIFLIPLIDEILCQGVSLNANKKKANLLTPEEFNVIKTRDEITGLEECGLPPSDGTGVIDPRIGGTVPDNVDETNGCDGRTLEGLVKVERISMGLTERDRVISAAIDAIKTANNYSSIAELIEAKLRAVTSAQSAAKSTKLWFTFVGAKNAFSGSHKSMSTNEYITFSIGGLRINTLAVIVVVPGSGSCTNSDLISTPSPIRPGPFPINPIETSSGSQEPFLVKSDFDDSVNSFVLSILKPPGRTGAGSSIVSPILGRPEKPCQTLVNKLALKYEDSVDPRSWTCFSGPQHASNFKSFTDDIPAIKLKWVELN</sequence>
<proteinExistence type="predicted"/>
<keyword evidence="1" id="KW-0732">Signal</keyword>
<reference evidence="2" key="2">
    <citation type="submission" date="2015-06" db="UniProtKB">
        <authorList>
            <consortium name="EnsemblMetazoa"/>
        </authorList>
    </citation>
    <scope>IDENTIFICATION</scope>
</reference>
<accession>T1KA32</accession>
<reference evidence="3" key="1">
    <citation type="submission" date="2011-08" db="EMBL/GenBank/DDBJ databases">
        <authorList>
            <person name="Rombauts S."/>
        </authorList>
    </citation>
    <scope>NUCLEOTIDE SEQUENCE</scope>
    <source>
        <strain evidence="3">London</strain>
    </source>
</reference>